<dbReference type="RefSeq" id="WP_021790075.1">
    <property type="nucleotide sequence ID" value="NZ_LT671858.1"/>
</dbReference>
<accession>A0A1N5VR19</accession>
<dbReference type="EMBL" id="LT671858">
    <property type="protein sequence ID" value="SIM75401.1"/>
    <property type="molecule type" value="Genomic_DNA"/>
</dbReference>
<dbReference type="Proteomes" id="UP000195607">
    <property type="component" value="Chromosome I"/>
</dbReference>
<dbReference type="EMBL" id="LT719092">
    <property type="protein sequence ID" value="SJK85267.1"/>
    <property type="molecule type" value="Genomic_DNA"/>
</dbReference>
<evidence type="ECO:0000256" key="2">
    <source>
        <dbReference type="ARBA" id="ARBA00022980"/>
    </source>
</evidence>
<protein>
    <recommendedName>
        <fullName evidence="4">Large ribosomal subunit protein uL13</fullName>
    </recommendedName>
</protein>
<evidence type="ECO:0000313" key="5">
    <source>
        <dbReference type="EMBL" id="SIM75401.1"/>
    </source>
</evidence>
<proteinExistence type="inferred from homology"/>
<reference evidence="7" key="2">
    <citation type="submission" date="2016-06" db="EMBL/GenBank/DDBJ databases">
        <authorList>
            <person name="Toshchakov V.S."/>
        </authorList>
    </citation>
    <scope>NUCLEOTIDE SEQUENCE [LARGE SCALE GENOMIC DNA]</scope>
    <source>
        <strain>PM4 (JCM 30641</strain>
        <strain evidence="7">\VKM B-2940)</strain>
    </source>
</reference>
<dbReference type="InterPro" id="IPR005823">
    <property type="entry name" value="Ribosomal_uL13_bac-type"/>
</dbReference>
<dbReference type="InterPro" id="IPR005822">
    <property type="entry name" value="Ribosomal_uL13"/>
</dbReference>
<dbReference type="PANTHER" id="PTHR11545">
    <property type="entry name" value="RIBOSOMAL PROTEIN L13"/>
    <property type="match status" value="1"/>
</dbReference>
<dbReference type="Pfam" id="PF00572">
    <property type="entry name" value="Ribosomal_L13"/>
    <property type="match status" value="1"/>
</dbReference>
<evidence type="ECO:0000313" key="7">
    <source>
        <dbReference type="Proteomes" id="UP000187822"/>
    </source>
</evidence>
<evidence type="ECO:0000256" key="4">
    <source>
        <dbReference type="HAMAP-Rule" id="MF_01366"/>
    </source>
</evidence>
<evidence type="ECO:0000256" key="1">
    <source>
        <dbReference type="ARBA" id="ARBA00006227"/>
    </source>
</evidence>
<dbReference type="HAMAP" id="MF_01366">
    <property type="entry name" value="Ribosomal_uL13"/>
    <property type="match status" value="1"/>
</dbReference>
<dbReference type="SUPFAM" id="SSF52161">
    <property type="entry name" value="Ribosomal protein L13"/>
    <property type="match status" value="1"/>
</dbReference>
<dbReference type="NCBIfam" id="NF005004">
    <property type="entry name" value="PRK06394.1"/>
    <property type="match status" value="1"/>
</dbReference>
<comment type="similarity">
    <text evidence="1 4">Belongs to the universal ribosomal protein uL13 family.</text>
</comment>
<dbReference type="AlphaFoldDB" id="A0A1N5VR19"/>
<comment type="function">
    <text evidence="4">This protein is one of the early assembly proteins of the 50S ribosomal subunit, although it is not seen to bind rRNA by itself. It is important during the early stages of 50S assembly.</text>
</comment>
<dbReference type="GO" id="GO:0003729">
    <property type="term" value="F:mRNA binding"/>
    <property type="evidence" value="ECO:0007669"/>
    <property type="project" value="TreeGrafter"/>
</dbReference>
<sequence length="141" mass="15611">MIYVDADNAVYGRLSTILAKKLLEGESVTIVNAAKVAVTGGRDAVLGKFRSRRDIGSVRKGPYYPRNPKAILKRSIGDMLPKDKAKGKEALKRCIVYDGVPPELKDKQFEKFEKAQNNRVSGFVTLTEVAKIMGKEVKVIE</sequence>
<dbReference type="GO" id="GO:0006412">
    <property type="term" value="P:translation"/>
    <property type="evidence" value="ECO:0007669"/>
    <property type="project" value="UniProtKB-UniRule"/>
</dbReference>
<dbReference type="PANTHER" id="PTHR11545:SF3">
    <property type="entry name" value="LARGE RIBOSOMAL SUBUNIT PROTEIN UL13"/>
    <property type="match status" value="1"/>
</dbReference>
<keyword evidence="7" id="KW-1185">Reference proteome</keyword>
<gene>
    <name evidence="4" type="primary">rpl13</name>
    <name evidence="6" type="ORF">CPM_1473</name>
    <name evidence="5" type="ORF">CSP5_1479</name>
</gene>
<dbReference type="Gene3D" id="3.90.1180.10">
    <property type="entry name" value="Ribosomal protein L13"/>
    <property type="match status" value="1"/>
</dbReference>
<reference evidence="6" key="3">
    <citation type="submission" date="2016-06" db="EMBL/GenBank/DDBJ databases">
        <authorList>
            <person name="Olsen C.W."/>
            <person name="Carey S."/>
            <person name="Hinshaw L."/>
            <person name="Karasin A.I."/>
        </authorList>
    </citation>
    <scope>NUCLEOTIDE SEQUENCE [LARGE SCALE GENOMIC DNA]</scope>
    <source>
        <strain evidence="6">PM4</strain>
    </source>
</reference>
<dbReference type="NCBIfam" id="TIGR01077">
    <property type="entry name" value="L13_A_E"/>
    <property type="match status" value="1"/>
</dbReference>
<comment type="subunit">
    <text evidence="4">Part of the 50S ribosomal subunit.</text>
</comment>
<dbReference type="KEGG" id="cdiv:CPM_1473"/>
<evidence type="ECO:0000256" key="3">
    <source>
        <dbReference type="ARBA" id="ARBA00023274"/>
    </source>
</evidence>
<dbReference type="GeneID" id="41588721"/>
<dbReference type="GO" id="GO:0022625">
    <property type="term" value="C:cytosolic large ribosomal subunit"/>
    <property type="evidence" value="ECO:0007669"/>
    <property type="project" value="UniProtKB-UniRule"/>
</dbReference>
<dbReference type="PIRSF" id="PIRSF002181">
    <property type="entry name" value="Ribosomal_L13"/>
    <property type="match status" value="1"/>
</dbReference>
<dbReference type="GO" id="GO:0003735">
    <property type="term" value="F:structural constituent of ribosome"/>
    <property type="evidence" value="ECO:0007669"/>
    <property type="project" value="UniProtKB-UniRule"/>
</dbReference>
<dbReference type="InterPro" id="IPR036899">
    <property type="entry name" value="Ribosomal_uL13_sf"/>
</dbReference>
<dbReference type="CDD" id="cd00392">
    <property type="entry name" value="Ribosomal_L13"/>
    <property type="match status" value="1"/>
</dbReference>
<keyword evidence="2 4" id="KW-0689">Ribosomal protein</keyword>
<evidence type="ECO:0000313" key="8">
    <source>
        <dbReference type="Proteomes" id="UP000195607"/>
    </source>
</evidence>
<keyword evidence="3 4" id="KW-0687">Ribonucleoprotein</keyword>
<dbReference type="Proteomes" id="UP000187822">
    <property type="component" value="Chromosome I"/>
</dbReference>
<dbReference type="GO" id="GO:0017148">
    <property type="term" value="P:negative regulation of translation"/>
    <property type="evidence" value="ECO:0007669"/>
    <property type="project" value="TreeGrafter"/>
</dbReference>
<reference evidence="5 8" key="1">
    <citation type="submission" date="2016-04" db="EMBL/GenBank/DDBJ databases">
        <authorList>
            <person name="Evans L.H."/>
            <person name="Alamgir A."/>
            <person name="Owens N."/>
            <person name="Weber N.D."/>
            <person name="Virtaneva K."/>
            <person name="Barbian K."/>
            <person name="Babar A."/>
            <person name="Rosenke K."/>
        </authorList>
    </citation>
    <scope>NUCLEOTIDE SEQUENCE [LARGE SCALE GENOMIC DNA]</scope>
    <source>
        <strain evidence="5">S5</strain>
        <strain evidence="8">S5(T) (JCM 30642 \VKM B-2941)</strain>
    </source>
</reference>
<dbReference type="STRING" id="1673428.CPM_1473"/>
<dbReference type="OrthoDB" id="7668at2157"/>
<evidence type="ECO:0000313" key="6">
    <source>
        <dbReference type="EMBL" id="SJK85267.1"/>
    </source>
</evidence>
<name>A0A1N5VR19_9ARCH</name>
<organism evidence="5 8">
    <name type="scientific">Cuniculiplasma divulgatum</name>
    <dbReference type="NCBI Taxonomy" id="1673428"/>
    <lineage>
        <taxon>Archaea</taxon>
        <taxon>Methanobacteriati</taxon>
        <taxon>Thermoplasmatota</taxon>
        <taxon>Thermoplasmata</taxon>
        <taxon>Thermoplasmatales</taxon>
        <taxon>Cuniculiplasmataceae</taxon>
        <taxon>Cuniculiplasma</taxon>
    </lineage>
</organism>
<dbReference type="InterPro" id="IPR005755">
    <property type="entry name" value="Ribosomal_uL13_euk/arc"/>
</dbReference>